<organism evidence="2 3">
    <name type="scientific">Karstenula rhodostoma CBS 690.94</name>
    <dbReference type="NCBI Taxonomy" id="1392251"/>
    <lineage>
        <taxon>Eukaryota</taxon>
        <taxon>Fungi</taxon>
        <taxon>Dikarya</taxon>
        <taxon>Ascomycota</taxon>
        <taxon>Pezizomycotina</taxon>
        <taxon>Dothideomycetes</taxon>
        <taxon>Pleosporomycetidae</taxon>
        <taxon>Pleosporales</taxon>
        <taxon>Massarineae</taxon>
        <taxon>Didymosphaeriaceae</taxon>
        <taxon>Karstenula</taxon>
    </lineage>
</organism>
<proteinExistence type="predicted"/>
<gene>
    <name evidence="2" type="ORF">P171DRAFT_445005</name>
</gene>
<feature type="coiled-coil region" evidence="1">
    <location>
        <begin position="40"/>
        <end position="70"/>
    </location>
</feature>
<reference evidence="2" key="1">
    <citation type="journal article" date="2020" name="Stud. Mycol.">
        <title>101 Dothideomycetes genomes: a test case for predicting lifestyles and emergence of pathogens.</title>
        <authorList>
            <person name="Haridas S."/>
            <person name="Albert R."/>
            <person name="Binder M."/>
            <person name="Bloem J."/>
            <person name="Labutti K."/>
            <person name="Salamov A."/>
            <person name="Andreopoulos B."/>
            <person name="Baker S."/>
            <person name="Barry K."/>
            <person name="Bills G."/>
            <person name="Bluhm B."/>
            <person name="Cannon C."/>
            <person name="Castanera R."/>
            <person name="Culley D."/>
            <person name="Daum C."/>
            <person name="Ezra D."/>
            <person name="Gonzalez J."/>
            <person name="Henrissat B."/>
            <person name="Kuo A."/>
            <person name="Liang C."/>
            <person name="Lipzen A."/>
            <person name="Lutzoni F."/>
            <person name="Magnuson J."/>
            <person name="Mondo S."/>
            <person name="Nolan M."/>
            <person name="Ohm R."/>
            <person name="Pangilinan J."/>
            <person name="Park H.-J."/>
            <person name="Ramirez L."/>
            <person name="Alfaro M."/>
            <person name="Sun H."/>
            <person name="Tritt A."/>
            <person name="Yoshinaga Y."/>
            <person name="Zwiers L.-H."/>
            <person name="Turgeon B."/>
            <person name="Goodwin S."/>
            <person name="Spatafora J."/>
            <person name="Crous P."/>
            <person name="Grigoriev I."/>
        </authorList>
    </citation>
    <scope>NUCLEOTIDE SEQUENCE</scope>
    <source>
        <strain evidence="2">CBS 690.94</strain>
    </source>
</reference>
<dbReference type="Proteomes" id="UP000799764">
    <property type="component" value="Unassembled WGS sequence"/>
</dbReference>
<protein>
    <submittedName>
        <fullName evidence="2">Uncharacterized protein</fullName>
    </submittedName>
</protein>
<dbReference type="EMBL" id="MU001502">
    <property type="protein sequence ID" value="KAF2443613.1"/>
    <property type="molecule type" value="Genomic_DNA"/>
</dbReference>
<dbReference type="AlphaFoldDB" id="A0A9P4PI68"/>
<comment type="caution">
    <text evidence="2">The sequence shown here is derived from an EMBL/GenBank/DDBJ whole genome shotgun (WGS) entry which is preliminary data.</text>
</comment>
<evidence type="ECO:0000313" key="3">
    <source>
        <dbReference type="Proteomes" id="UP000799764"/>
    </source>
</evidence>
<sequence length="117" mass="12624">MSNFQPLTAITNTSTISAACAVIVATAGLSGYLSKSLATSATYAAENQRLKDREQELEDALAAAKTAQSTSDIAHRAHVEFLKSKLLDAARALETCRVKEEERQQGEDWGGCHRVDL</sequence>
<accession>A0A9P4PI68</accession>
<keyword evidence="1" id="KW-0175">Coiled coil</keyword>
<evidence type="ECO:0000256" key="1">
    <source>
        <dbReference type="SAM" id="Coils"/>
    </source>
</evidence>
<name>A0A9P4PI68_9PLEO</name>
<keyword evidence="3" id="KW-1185">Reference proteome</keyword>
<evidence type="ECO:0000313" key="2">
    <source>
        <dbReference type="EMBL" id="KAF2443613.1"/>
    </source>
</evidence>